<gene>
    <name evidence="7" type="ORF">O7A60_12485</name>
</gene>
<evidence type="ECO:0000256" key="1">
    <source>
        <dbReference type="ARBA" id="ARBA00004167"/>
    </source>
</evidence>
<evidence type="ECO:0000313" key="8">
    <source>
        <dbReference type="Proteomes" id="UP001387293"/>
    </source>
</evidence>
<keyword evidence="8" id="KW-1185">Reference proteome</keyword>
<comment type="caution">
    <text evidence="7">The sequence shown here is derived from an EMBL/GenBank/DDBJ whole genome shotgun (WGS) entry which is preliminary data.</text>
</comment>
<reference evidence="7 8" key="1">
    <citation type="submission" date="2022-12" db="EMBL/GenBank/DDBJ databases">
        <authorList>
            <person name="Muema E."/>
        </authorList>
    </citation>
    <scope>NUCLEOTIDE SEQUENCE [LARGE SCALE GENOMIC DNA]</scope>
    <source>
        <strain evidence="8">1326</strain>
    </source>
</reference>
<comment type="function">
    <text evidence="6">Has immunoglobulin-binding and hemagglutination properties, and can bind to mannose. Essential for virulence. May be involved in LPS biosynthesis or polysaccharide transport.</text>
</comment>
<protein>
    <recommendedName>
        <fullName evidence="3">Lectin-like protein BA14k</fullName>
    </recommendedName>
</protein>
<organism evidence="7 8">
    <name type="scientific">Mesorhizobium salmacidum</name>
    <dbReference type="NCBI Taxonomy" id="3015171"/>
    <lineage>
        <taxon>Bacteria</taxon>
        <taxon>Pseudomonadati</taxon>
        <taxon>Pseudomonadota</taxon>
        <taxon>Alphaproteobacteria</taxon>
        <taxon>Hyphomicrobiales</taxon>
        <taxon>Phyllobacteriaceae</taxon>
        <taxon>Mesorhizobium</taxon>
    </lineage>
</organism>
<evidence type="ECO:0000256" key="3">
    <source>
        <dbReference type="ARBA" id="ARBA00020552"/>
    </source>
</evidence>
<name>A0ABU8KV28_9HYPH</name>
<dbReference type="Proteomes" id="UP001387293">
    <property type="component" value="Unassembled WGS sequence"/>
</dbReference>
<keyword evidence="4" id="KW-0472">Membrane</keyword>
<evidence type="ECO:0000256" key="6">
    <source>
        <dbReference type="ARBA" id="ARBA00025321"/>
    </source>
</evidence>
<accession>A0ABU8KV28</accession>
<dbReference type="RefSeq" id="WP_337106522.1">
    <property type="nucleotide sequence ID" value="NZ_JAPYKS010000007.1"/>
</dbReference>
<dbReference type="EMBL" id="JAPYKS010000007">
    <property type="protein sequence ID" value="MEI9409581.1"/>
    <property type="molecule type" value="Genomic_DNA"/>
</dbReference>
<evidence type="ECO:0000256" key="2">
    <source>
        <dbReference type="ARBA" id="ARBA00010270"/>
    </source>
</evidence>
<proteinExistence type="inferred from homology"/>
<comment type="subcellular location">
    <subcellularLocation>
        <location evidence="1">Membrane</location>
        <topology evidence="1">Single-pass membrane protein</topology>
    </subcellularLocation>
</comment>
<dbReference type="InterPro" id="IPR012413">
    <property type="entry name" value="BA14K"/>
</dbReference>
<evidence type="ECO:0000313" key="7">
    <source>
        <dbReference type="EMBL" id="MEI9409581.1"/>
    </source>
</evidence>
<keyword evidence="5" id="KW-0430">Lectin</keyword>
<comment type="similarity">
    <text evidence="2">Belongs to the BA14k family.</text>
</comment>
<evidence type="ECO:0000256" key="5">
    <source>
        <dbReference type="ARBA" id="ARBA00022734"/>
    </source>
</evidence>
<keyword evidence="4" id="KW-1003">Cell membrane</keyword>
<dbReference type="Pfam" id="PF07886">
    <property type="entry name" value="BA14K"/>
    <property type="match status" value="1"/>
</dbReference>
<sequence>MNSLFSSTVKSGLIALGTVSGITAPSAAGPILQPDVSIPASTAAPMVTPVREDWAGGNNNGGDWRWRRNWNGGHWNGGGNWSGRHWHGGGNWSGRHWNGGGNWSRGDDWRWRHGRRHYHGGYYDDGAAAILGLGLGLGLGSMYNSYNNYDYYAPAPRRYYRAGRLSSAHVRWCYNRYRSYRAYDNTFQPYNGPRQQCWSPYS</sequence>
<evidence type="ECO:0000256" key="4">
    <source>
        <dbReference type="ARBA" id="ARBA00022475"/>
    </source>
</evidence>